<reference evidence="9 10" key="1">
    <citation type="submission" date="2021-01" db="EMBL/GenBank/DDBJ databases">
        <title>Whole genome shotgun sequence of Actinoplanes deccanensis NBRC 13994.</title>
        <authorList>
            <person name="Komaki H."/>
            <person name="Tamura T."/>
        </authorList>
    </citation>
    <scope>NUCLEOTIDE SEQUENCE [LARGE SCALE GENOMIC DNA]</scope>
    <source>
        <strain evidence="9 10">NBRC 13994</strain>
    </source>
</reference>
<feature type="transmembrane region" description="Helical" evidence="7">
    <location>
        <begin position="174"/>
        <end position="194"/>
    </location>
</feature>
<evidence type="ECO:0000256" key="2">
    <source>
        <dbReference type="ARBA" id="ARBA00010157"/>
    </source>
</evidence>
<feature type="transmembrane region" description="Helical" evidence="7">
    <location>
        <begin position="620"/>
        <end position="638"/>
    </location>
</feature>
<evidence type="ECO:0000256" key="3">
    <source>
        <dbReference type="ARBA" id="ARBA00022475"/>
    </source>
</evidence>
<comment type="subcellular location">
    <subcellularLocation>
        <location evidence="1">Cell membrane</location>
        <topology evidence="1">Multi-pass membrane protein</topology>
    </subcellularLocation>
</comment>
<feature type="transmembrane region" description="Helical" evidence="7">
    <location>
        <begin position="505"/>
        <end position="524"/>
    </location>
</feature>
<feature type="domain" description="SSD" evidence="8">
    <location>
        <begin position="176"/>
        <end position="323"/>
    </location>
</feature>
<feature type="transmembrane region" description="Helical" evidence="7">
    <location>
        <begin position="355"/>
        <end position="373"/>
    </location>
</feature>
<feature type="transmembrane region" description="Helical" evidence="7">
    <location>
        <begin position="536"/>
        <end position="557"/>
    </location>
</feature>
<keyword evidence="3" id="KW-1003">Cell membrane</keyword>
<dbReference type="InterPro" id="IPR004869">
    <property type="entry name" value="MMPL_dom"/>
</dbReference>
<protein>
    <submittedName>
        <fullName evidence="9">Membrane protein</fullName>
    </submittedName>
</protein>
<dbReference type="EMBL" id="BOMI01000050">
    <property type="protein sequence ID" value="GID74150.1"/>
    <property type="molecule type" value="Genomic_DNA"/>
</dbReference>
<keyword evidence="5 7" id="KW-1133">Transmembrane helix</keyword>
<comment type="caution">
    <text evidence="9">The sequence shown here is derived from an EMBL/GenBank/DDBJ whole genome shotgun (WGS) entry which is preliminary data.</text>
</comment>
<feature type="transmembrane region" description="Helical" evidence="7">
    <location>
        <begin position="225"/>
        <end position="245"/>
    </location>
</feature>
<keyword evidence="10" id="KW-1185">Reference proteome</keyword>
<accession>A0ABQ3Y2F5</accession>
<organism evidence="9 10">
    <name type="scientific">Paractinoplanes deccanensis</name>
    <dbReference type="NCBI Taxonomy" id="113561"/>
    <lineage>
        <taxon>Bacteria</taxon>
        <taxon>Bacillati</taxon>
        <taxon>Actinomycetota</taxon>
        <taxon>Actinomycetes</taxon>
        <taxon>Micromonosporales</taxon>
        <taxon>Micromonosporaceae</taxon>
        <taxon>Paractinoplanes</taxon>
    </lineage>
</organism>
<dbReference type="Proteomes" id="UP000609879">
    <property type="component" value="Unassembled WGS sequence"/>
</dbReference>
<dbReference type="PANTHER" id="PTHR33406:SF11">
    <property type="entry name" value="MEMBRANE PROTEIN SCO6666-RELATED"/>
    <property type="match status" value="1"/>
</dbReference>
<feature type="transmembrane region" description="Helical" evidence="7">
    <location>
        <begin position="569"/>
        <end position="588"/>
    </location>
</feature>
<evidence type="ECO:0000256" key="7">
    <source>
        <dbReference type="SAM" id="Phobius"/>
    </source>
</evidence>
<evidence type="ECO:0000256" key="4">
    <source>
        <dbReference type="ARBA" id="ARBA00022692"/>
    </source>
</evidence>
<name>A0ABQ3Y2F5_9ACTN</name>
<evidence type="ECO:0000259" key="8">
    <source>
        <dbReference type="PROSITE" id="PS50156"/>
    </source>
</evidence>
<dbReference type="InterPro" id="IPR000731">
    <property type="entry name" value="SSD"/>
</dbReference>
<dbReference type="PROSITE" id="PS50156">
    <property type="entry name" value="SSD"/>
    <property type="match status" value="2"/>
</dbReference>
<dbReference type="SUPFAM" id="SSF82866">
    <property type="entry name" value="Multidrug efflux transporter AcrB transmembrane domain"/>
    <property type="match status" value="2"/>
</dbReference>
<feature type="domain" description="SSD" evidence="8">
    <location>
        <begin position="507"/>
        <end position="672"/>
    </location>
</feature>
<gene>
    <name evidence="9" type="ORF">Ade02nite_27910</name>
</gene>
<sequence>MATLLYRLGRFSFRRRRRVTVAWLLLFAILGVGAATLSGPTSDAFSIPGTESSRAMEVIKEKMGGGGDTASAQVVFTVDGGTKLTDTDQQAALKRAVTALRGAPDVAAVTEPTMSADKQTAYASVTYTVAAGGVTEHDREALYAAGRTAEPAGVEVEFGGTATQAAEAGGATEAIGVVVAAVVLVITFGALVAAGLPLLTAIASVGVGMLGIQIATGFLDLSGSTSALATMLGLAVGIDYALFVVSRYRHELAEGRSKEDAAGRAIGTAGSAVVFAGLTVIIALAALSVAGIGFLTSMGLAAAGTVAVAVLITLTLLPALLGFAGDKILAKRRRRSATGMPFGERWARFVVRRRVPALLLAAGVLAVIAVPAADLRLALPDDSTAAVDSTQRKAYDQLAEGFGAGFNGPLIVVVEAPTGRATGAAQAATKVISGLDDVVMVAPPTVNKAGDTALLTVIPASGPSSEATHDLVTAIRDHTVPGATLAVTGTTAINIDVSEKLNDALIPYLAVVVGLAILLLMLVFRSVAVPVKATLGFLLSVAATFGAVVAVFQWGWLSGLLGLDSTGPIVSIMPIFLIGVLFGLAMDYEVFLVTRAREEFVHGASPDEAVISGVRHGARVVTAAALIMISVFAGFILADDAIIKSLGFALAFGVAVDAFLVRMTIVPAVLSLLGRSAWWLPRRLDRVLPDVDIEGAKLGRELARREEPELAGAAT</sequence>
<keyword evidence="6 7" id="KW-0472">Membrane</keyword>
<evidence type="ECO:0000256" key="1">
    <source>
        <dbReference type="ARBA" id="ARBA00004651"/>
    </source>
</evidence>
<feature type="transmembrane region" description="Helical" evidence="7">
    <location>
        <begin position="300"/>
        <end position="325"/>
    </location>
</feature>
<keyword evidence="4 7" id="KW-0812">Transmembrane</keyword>
<evidence type="ECO:0000256" key="5">
    <source>
        <dbReference type="ARBA" id="ARBA00022989"/>
    </source>
</evidence>
<feature type="transmembrane region" description="Helical" evidence="7">
    <location>
        <begin position="650"/>
        <end position="673"/>
    </location>
</feature>
<dbReference type="InterPro" id="IPR050545">
    <property type="entry name" value="Mycobact_MmpL"/>
</dbReference>
<dbReference type="RefSeq" id="WP_203762067.1">
    <property type="nucleotide sequence ID" value="NZ_BAAABO010000032.1"/>
</dbReference>
<comment type="similarity">
    <text evidence="2">Belongs to the resistance-nodulation-cell division (RND) (TC 2.A.6) family. MmpL subfamily.</text>
</comment>
<dbReference type="PANTHER" id="PTHR33406">
    <property type="entry name" value="MEMBRANE PROTEIN MJ1562-RELATED"/>
    <property type="match status" value="1"/>
</dbReference>
<dbReference type="Pfam" id="PF03176">
    <property type="entry name" value="MMPL"/>
    <property type="match status" value="2"/>
</dbReference>
<evidence type="ECO:0000313" key="10">
    <source>
        <dbReference type="Proteomes" id="UP000609879"/>
    </source>
</evidence>
<evidence type="ECO:0000256" key="6">
    <source>
        <dbReference type="ARBA" id="ARBA00023136"/>
    </source>
</evidence>
<evidence type="ECO:0000313" key="9">
    <source>
        <dbReference type="EMBL" id="GID74150.1"/>
    </source>
</evidence>
<feature type="transmembrane region" description="Helical" evidence="7">
    <location>
        <begin position="201"/>
        <end position="219"/>
    </location>
</feature>
<proteinExistence type="inferred from homology"/>
<dbReference type="Gene3D" id="1.20.1640.10">
    <property type="entry name" value="Multidrug efflux transporter AcrB transmembrane domain"/>
    <property type="match status" value="2"/>
</dbReference>
<feature type="transmembrane region" description="Helical" evidence="7">
    <location>
        <begin position="266"/>
        <end position="294"/>
    </location>
</feature>